<keyword evidence="4" id="KW-0456">Lyase</keyword>
<dbReference type="Gene3D" id="3.20.20.10">
    <property type="entry name" value="Alanine racemase"/>
    <property type="match status" value="1"/>
</dbReference>
<dbReference type="Gene3D" id="2.40.37.10">
    <property type="entry name" value="Lyase, Ornithine Decarboxylase, Chain A, domain 1"/>
    <property type="match status" value="1"/>
</dbReference>
<protein>
    <submittedName>
        <fullName evidence="9">Diaminopimelate decarboxylase</fullName>
    </submittedName>
</protein>
<proteinExistence type="inferred from homology"/>
<dbReference type="SUPFAM" id="SSF50621">
    <property type="entry name" value="Alanine racemase C-terminal domain-like"/>
    <property type="match status" value="1"/>
</dbReference>
<evidence type="ECO:0000256" key="5">
    <source>
        <dbReference type="PIRSR" id="PIRSR600183-50"/>
    </source>
</evidence>
<dbReference type="Proteomes" id="UP000595596">
    <property type="component" value="Chromosome"/>
</dbReference>
<reference evidence="9 10" key="1">
    <citation type="journal article" date="2020" name="Genome Biol. Evol.">
        <title>Comparative Genomics Underlines Multiple Roles of Profftella, an Obligate Symbiont of Psyllids: Providing Toxins, Vitamins, and Carotenoids.</title>
        <authorList>
            <person name="Nakabachi A."/>
            <person name="Piel J."/>
            <person name="Malenovsky I."/>
            <person name="Hirose Y."/>
        </authorList>
    </citation>
    <scope>NUCLEOTIDE SEQUENCE [LARGE SCALE GENOMIC DNA]</scope>
    <source>
        <strain evidence="9 10">Dco</strain>
    </source>
</reference>
<dbReference type="SUPFAM" id="SSF51419">
    <property type="entry name" value="PLP-binding barrel"/>
    <property type="match status" value="1"/>
</dbReference>
<feature type="domain" description="Orn/DAP/Arg decarboxylase 2 C-terminal" evidence="7">
    <location>
        <begin position="25"/>
        <end position="354"/>
    </location>
</feature>
<accession>A0A7R7AAX8</accession>
<dbReference type="GO" id="GO:0008836">
    <property type="term" value="F:diaminopimelate decarboxylase activity"/>
    <property type="evidence" value="ECO:0007669"/>
    <property type="project" value="InterPro"/>
</dbReference>
<keyword evidence="2" id="KW-0210">Decarboxylase</keyword>
<dbReference type="InterPro" id="IPR000183">
    <property type="entry name" value="Orn/DAP/Arg_de-COase"/>
</dbReference>
<sequence length="397" mass="46594">MIEFKNTIVVNKINIKSIFKKVNSFYLYDYKKIFYHIYIINKLNLYCFFSIKSNDNLYLLKIINNTINKFDIVSIGELKKIILISKKKPYIIFSGSGKTTLELIFSIKLNIFCINVESFQEIFKIYYIMNILKKNINMMIRINPNIDAKTHEKITTGKKKNKFGILISSIKNFFIMSKILKINIIGYDFHIGSQIDNLSPIKKLLHLIYILYKFKKFQYLDLGGGIGVNYYKTKNIIKIKNFYNIIKHSLKKKKINSKLLIEIGRYFFCNTCVLVSKINYIKYNVNISICITSIGMNDILRPSLYNSYHKIESYNLGKTLTNFFGPICESSDKFINNNNIKVKTNSLIILHSSGSYCKVLSNNYNSKNKIFEIIVYKNKLKIIFNLEKFKNLINNYE</sequence>
<keyword evidence="3 5" id="KW-0663">Pyridoxal phosphate</keyword>
<evidence type="ECO:0000313" key="10">
    <source>
        <dbReference type="Proteomes" id="UP000595596"/>
    </source>
</evidence>
<keyword evidence="10" id="KW-1185">Reference proteome</keyword>
<dbReference type="InterPro" id="IPR009006">
    <property type="entry name" value="Ala_racemase/Decarboxylase_C"/>
</dbReference>
<feature type="domain" description="Orn/DAP/Arg decarboxylase 2 N-terminal" evidence="8">
    <location>
        <begin position="47"/>
        <end position="267"/>
    </location>
</feature>
<comment type="similarity">
    <text evidence="6">Belongs to the Orn/Lys/Arg decarboxylase class-II family.</text>
</comment>
<dbReference type="InterPro" id="IPR022644">
    <property type="entry name" value="De-COase2_N"/>
</dbReference>
<evidence type="ECO:0000313" key="9">
    <source>
        <dbReference type="EMBL" id="BCG49415.1"/>
    </source>
</evidence>
<dbReference type="InterPro" id="IPR029066">
    <property type="entry name" value="PLP-binding_barrel"/>
</dbReference>
<comment type="cofactor">
    <cofactor evidence="1 5">
        <name>pyridoxal 5'-phosphate</name>
        <dbReference type="ChEBI" id="CHEBI:597326"/>
    </cofactor>
</comment>
<evidence type="ECO:0000256" key="4">
    <source>
        <dbReference type="ARBA" id="ARBA00023239"/>
    </source>
</evidence>
<feature type="modified residue" description="N6-(pyridoxal phosphate)lysine" evidence="5">
    <location>
        <position position="52"/>
    </location>
</feature>
<dbReference type="PRINTS" id="PR01181">
    <property type="entry name" value="DAPDCRBXLASE"/>
</dbReference>
<evidence type="ECO:0000256" key="1">
    <source>
        <dbReference type="ARBA" id="ARBA00001933"/>
    </source>
</evidence>
<dbReference type="RefSeq" id="WP_201329503.1">
    <property type="nucleotide sequence ID" value="NZ_AP023214.1"/>
</dbReference>
<feature type="active site" description="Proton donor" evidence="5">
    <location>
        <position position="328"/>
    </location>
</feature>
<evidence type="ECO:0000259" key="7">
    <source>
        <dbReference type="Pfam" id="PF00278"/>
    </source>
</evidence>
<dbReference type="Pfam" id="PF02784">
    <property type="entry name" value="Orn_Arg_deC_N"/>
    <property type="match status" value="1"/>
</dbReference>
<organism evidence="9 10">
    <name type="scientific">Candidatus Carsonella ruddii</name>
    <name type="common">Diaphorina cf. continua</name>
    <dbReference type="NCBI Taxonomy" id="2661587"/>
    <lineage>
        <taxon>Bacteria</taxon>
        <taxon>Pseudomonadati</taxon>
        <taxon>Pseudomonadota</taxon>
        <taxon>Gammaproteobacteria</taxon>
        <taxon>Oceanospirillales</taxon>
        <taxon>Halomonadaceae</taxon>
        <taxon>Zymobacter group</taxon>
        <taxon>Candidatus Carsonella</taxon>
    </lineage>
</organism>
<dbReference type="EMBL" id="AP023214">
    <property type="protein sequence ID" value="BCG49415.1"/>
    <property type="molecule type" value="Genomic_DNA"/>
</dbReference>
<dbReference type="PRINTS" id="PR01179">
    <property type="entry name" value="ODADCRBXLASE"/>
</dbReference>
<dbReference type="PANTHER" id="PTHR43727:SF2">
    <property type="entry name" value="GROUP IV DECARBOXYLASE"/>
    <property type="match status" value="1"/>
</dbReference>
<evidence type="ECO:0000256" key="6">
    <source>
        <dbReference type="RuleBase" id="RU003737"/>
    </source>
</evidence>
<evidence type="ECO:0000256" key="3">
    <source>
        <dbReference type="ARBA" id="ARBA00022898"/>
    </source>
</evidence>
<dbReference type="KEGG" id="crr:CRDco_1880"/>
<evidence type="ECO:0000259" key="8">
    <source>
        <dbReference type="Pfam" id="PF02784"/>
    </source>
</evidence>
<name>A0A7R7AAX8_CARRU</name>
<evidence type="ECO:0000256" key="2">
    <source>
        <dbReference type="ARBA" id="ARBA00022793"/>
    </source>
</evidence>
<dbReference type="InterPro" id="IPR002986">
    <property type="entry name" value="DAP_deCOOHase_LysA"/>
</dbReference>
<dbReference type="InterPro" id="IPR022643">
    <property type="entry name" value="De-COase2_C"/>
</dbReference>
<dbReference type="AlphaFoldDB" id="A0A7R7AAX8"/>
<dbReference type="Pfam" id="PF00278">
    <property type="entry name" value="Orn_DAP_Arg_deC"/>
    <property type="match status" value="1"/>
</dbReference>
<dbReference type="PANTHER" id="PTHR43727">
    <property type="entry name" value="DIAMINOPIMELATE DECARBOXYLASE"/>
    <property type="match status" value="1"/>
</dbReference>
<gene>
    <name evidence="9" type="primary">lysA</name>
    <name evidence="9" type="ORF">CRDco_1880</name>
</gene>
<dbReference type="GO" id="GO:0009089">
    <property type="term" value="P:lysine biosynthetic process via diaminopimelate"/>
    <property type="evidence" value="ECO:0007669"/>
    <property type="project" value="InterPro"/>
</dbReference>